<name>A0A133QC97_9BACT</name>
<accession>A0A133QC97</accession>
<dbReference type="Proteomes" id="UP000070533">
    <property type="component" value="Unassembled WGS sequence"/>
</dbReference>
<dbReference type="EMBL" id="LRQG01000068">
    <property type="protein sequence ID" value="KXA40499.1"/>
    <property type="molecule type" value="Genomic_DNA"/>
</dbReference>
<dbReference type="AlphaFoldDB" id="A0A133QC97"/>
<organism evidence="1 2">
    <name type="scientific">Prevotella corporis</name>
    <dbReference type="NCBI Taxonomy" id="28128"/>
    <lineage>
        <taxon>Bacteria</taxon>
        <taxon>Pseudomonadati</taxon>
        <taxon>Bacteroidota</taxon>
        <taxon>Bacteroidia</taxon>
        <taxon>Bacteroidales</taxon>
        <taxon>Prevotellaceae</taxon>
        <taxon>Prevotella</taxon>
    </lineage>
</organism>
<dbReference type="STRING" id="28128.HMPREF3226_01048"/>
<sequence length="87" mass="10371">MLFGVLADSNNKIPTFKYCKTCSHLVPLQQRKYKSMIKRKYHIIYMDIHPSTIEAHCSRKEQCVFFMNKIEQCSLLILYPHYANSQR</sequence>
<reference evidence="2" key="1">
    <citation type="submission" date="2016-01" db="EMBL/GenBank/DDBJ databases">
        <authorList>
            <person name="Mitreva M."/>
            <person name="Pepin K.H."/>
            <person name="Mihindukulasuriya K.A."/>
            <person name="Fulton R."/>
            <person name="Fronick C."/>
            <person name="O'Laughlin M."/>
            <person name="Miner T."/>
            <person name="Herter B."/>
            <person name="Rosa B.A."/>
            <person name="Cordes M."/>
            <person name="Tomlinson C."/>
            <person name="Wollam A."/>
            <person name="Palsikar V.B."/>
            <person name="Mardis E.R."/>
            <person name="Wilson R.K."/>
        </authorList>
    </citation>
    <scope>NUCLEOTIDE SEQUENCE [LARGE SCALE GENOMIC DNA]</scope>
    <source>
        <strain evidence="2">MJR7716</strain>
    </source>
</reference>
<dbReference type="PATRIC" id="fig|28128.5.peg.1058"/>
<proteinExistence type="predicted"/>
<evidence type="ECO:0000313" key="2">
    <source>
        <dbReference type="Proteomes" id="UP000070533"/>
    </source>
</evidence>
<protein>
    <submittedName>
        <fullName evidence="1">Uncharacterized protein</fullName>
    </submittedName>
</protein>
<gene>
    <name evidence="1" type="ORF">HMPREF3226_01048</name>
</gene>
<evidence type="ECO:0000313" key="1">
    <source>
        <dbReference type="EMBL" id="KXA40499.1"/>
    </source>
</evidence>
<comment type="caution">
    <text evidence="1">The sequence shown here is derived from an EMBL/GenBank/DDBJ whole genome shotgun (WGS) entry which is preliminary data.</text>
</comment>
<keyword evidence="2" id="KW-1185">Reference proteome</keyword>